<gene>
    <name evidence="3" type="ORF">AAF712_005215</name>
</gene>
<sequence length="136" mass="14738">MTNNPLRWRSRQQARGPVAKALGVGSGVAAAISVGCGWRAAAIGFGVVSGLLTVGAALLSQERSCDEDIEQVARRGSEPNEEDHIELELVTQATSSSRQSPERQANASNEPETRENETQPTEYVTWSSYPPFSKMY</sequence>
<protein>
    <submittedName>
        <fullName evidence="3">Uncharacterized protein</fullName>
    </submittedName>
</protein>
<keyword evidence="2" id="KW-0472">Membrane</keyword>
<feature type="compositionally biased region" description="Polar residues" evidence="1">
    <location>
        <begin position="91"/>
        <end position="110"/>
    </location>
</feature>
<proteinExistence type="predicted"/>
<evidence type="ECO:0000256" key="1">
    <source>
        <dbReference type="SAM" id="MobiDB-lite"/>
    </source>
</evidence>
<keyword evidence="2" id="KW-0812">Transmembrane</keyword>
<keyword evidence="4" id="KW-1185">Reference proteome</keyword>
<comment type="caution">
    <text evidence="3">The sequence shown here is derived from an EMBL/GenBank/DDBJ whole genome shotgun (WGS) entry which is preliminary data.</text>
</comment>
<feature type="compositionally biased region" description="Polar residues" evidence="1">
    <location>
        <begin position="118"/>
        <end position="130"/>
    </location>
</feature>
<keyword evidence="2" id="KW-1133">Transmembrane helix</keyword>
<accession>A0ABR3A2R8</accession>
<feature type="region of interest" description="Disordered" evidence="1">
    <location>
        <begin position="69"/>
        <end position="136"/>
    </location>
</feature>
<feature type="compositionally biased region" description="Basic and acidic residues" evidence="1">
    <location>
        <begin position="69"/>
        <end position="78"/>
    </location>
</feature>
<evidence type="ECO:0000256" key="2">
    <source>
        <dbReference type="SAM" id="Phobius"/>
    </source>
</evidence>
<dbReference type="Proteomes" id="UP001437256">
    <property type="component" value="Unassembled WGS sequence"/>
</dbReference>
<name>A0ABR3A2R8_9AGAR</name>
<organism evidence="3 4">
    <name type="scientific">Marasmius tenuissimus</name>
    <dbReference type="NCBI Taxonomy" id="585030"/>
    <lineage>
        <taxon>Eukaryota</taxon>
        <taxon>Fungi</taxon>
        <taxon>Dikarya</taxon>
        <taxon>Basidiomycota</taxon>
        <taxon>Agaricomycotina</taxon>
        <taxon>Agaricomycetes</taxon>
        <taxon>Agaricomycetidae</taxon>
        <taxon>Agaricales</taxon>
        <taxon>Marasmiineae</taxon>
        <taxon>Marasmiaceae</taxon>
        <taxon>Marasmius</taxon>
    </lineage>
</organism>
<dbReference type="EMBL" id="JBBXMP010000023">
    <property type="protein sequence ID" value="KAL0067775.1"/>
    <property type="molecule type" value="Genomic_DNA"/>
</dbReference>
<feature type="transmembrane region" description="Helical" evidence="2">
    <location>
        <begin position="17"/>
        <end position="34"/>
    </location>
</feature>
<reference evidence="3 4" key="1">
    <citation type="submission" date="2024-05" db="EMBL/GenBank/DDBJ databases">
        <title>A draft genome resource for the thread blight pathogen Marasmius tenuissimus strain MS-2.</title>
        <authorList>
            <person name="Yulfo-Soto G.E."/>
            <person name="Baruah I.K."/>
            <person name="Amoako-Attah I."/>
            <person name="Bukari Y."/>
            <person name="Meinhardt L.W."/>
            <person name="Bailey B.A."/>
            <person name="Cohen S.P."/>
        </authorList>
    </citation>
    <scope>NUCLEOTIDE SEQUENCE [LARGE SCALE GENOMIC DNA]</scope>
    <source>
        <strain evidence="3 4">MS-2</strain>
    </source>
</reference>
<evidence type="ECO:0000313" key="4">
    <source>
        <dbReference type="Proteomes" id="UP001437256"/>
    </source>
</evidence>
<evidence type="ECO:0000313" key="3">
    <source>
        <dbReference type="EMBL" id="KAL0067775.1"/>
    </source>
</evidence>